<proteinExistence type="predicted"/>
<protein>
    <submittedName>
        <fullName evidence="2">Capsid protein</fullName>
    </submittedName>
</protein>
<feature type="region of interest" description="Disordered" evidence="1">
    <location>
        <begin position="338"/>
        <end position="368"/>
    </location>
</feature>
<comment type="caution">
    <text evidence="2">The sequence shown here is derived from an EMBL/GenBank/DDBJ whole genome shotgun (WGS) entry which is preliminary data.</text>
</comment>
<gene>
    <name evidence="2" type="ORF">DS831_04680</name>
</gene>
<dbReference type="EMBL" id="QOCR01000002">
    <property type="protein sequence ID" value="RHW51320.1"/>
    <property type="molecule type" value="Genomic_DNA"/>
</dbReference>
<evidence type="ECO:0000313" key="2">
    <source>
        <dbReference type="EMBL" id="RHW51320.1"/>
    </source>
</evidence>
<evidence type="ECO:0000313" key="3">
    <source>
        <dbReference type="Proteomes" id="UP000284109"/>
    </source>
</evidence>
<evidence type="ECO:0000256" key="1">
    <source>
        <dbReference type="SAM" id="MobiDB-lite"/>
    </source>
</evidence>
<dbReference type="AlphaFoldDB" id="A0A3R6YN41"/>
<dbReference type="OrthoDB" id="6440753at2"/>
<dbReference type="RefSeq" id="WP_118900874.1">
    <property type="nucleotide sequence ID" value="NZ_QOCR01000002.1"/>
</dbReference>
<name>A0A3R6YN41_9LACO</name>
<reference evidence="2 3" key="1">
    <citation type="submission" date="2018-07" db="EMBL/GenBank/DDBJ databases">
        <title>Genome sequences of six Lactobacillus spp. isolated from bumble bee guts.</title>
        <authorList>
            <person name="Motta E.V.S."/>
            <person name="Moran N.A."/>
        </authorList>
    </citation>
    <scope>NUCLEOTIDE SEQUENCE [LARGE SCALE GENOMIC DNA]</scope>
    <source>
        <strain evidence="2 3">BI-1.1</strain>
    </source>
</reference>
<sequence>MAQFEGATFLDALVVPDVWAAYIEKNSTKTNRLLNSGVVTADDVLGSRLTEEGQVINIPVLNDLYGDPQAWNDKTDIAVSSVTSGKHNAVKMYQAKAFGETDFSEQVSGVNVASHIATRFSNYWNRQDERLDIALLHNAFLIPDLKDAKGYNIGSPKDLNAGDFIAAMTRMGDVSDPTLTRLLMNSAVVGAMREQNLIDTVQPSVGGASIQTYNGIPIVTDDQIPIDESGVTRIYALTTGAIRYSSTMASKNGVEVVRDGLSYGGQSALVNRRIVSMHLNGLGFNMTNWKEQLTVQDFEGNTPLYEIVSDPRTIGAVAYEFKIDPKFAVKGIHYNFTEENDAPKATKPNNSSSSSKPAAGDGSSSSSK</sequence>
<dbReference type="Proteomes" id="UP000284109">
    <property type="component" value="Unassembled WGS sequence"/>
</dbReference>
<feature type="compositionally biased region" description="Low complexity" evidence="1">
    <location>
        <begin position="347"/>
        <end position="368"/>
    </location>
</feature>
<keyword evidence="3" id="KW-1185">Reference proteome</keyword>
<accession>A0A3R6YN41</accession>
<organism evidence="2 3">
    <name type="scientific">Bombilactobacillus bombi</name>
    <dbReference type="NCBI Taxonomy" id="1303590"/>
    <lineage>
        <taxon>Bacteria</taxon>
        <taxon>Bacillati</taxon>
        <taxon>Bacillota</taxon>
        <taxon>Bacilli</taxon>
        <taxon>Lactobacillales</taxon>
        <taxon>Lactobacillaceae</taxon>
        <taxon>Bombilactobacillus</taxon>
    </lineage>
</organism>